<feature type="transmembrane region" description="Helical" evidence="1">
    <location>
        <begin position="406"/>
        <end position="427"/>
    </location>
</feature>
<feature type="transmembrane region" description="Helical" evidence="1">
    <location>
        <begin position="282"/>
        <end position="300"/>
    </location>
</feature>
<gene>
    <name evidence="2" type="ORF">A2872_04020</name>
</gene>
<feature type="transmembrane region" description="Helical" evidence="1">
    <location>
        <begin position="339"/>
        <end position="355"/>
    </location>
</feature>
<feature type="transmembrane region" description="Helical" evidence="1">
    <location>
        <begin position="207"/>
        <end position="226"/>
    </location>
</feature>
<dbReference type="Pfam" id="PF10060">
    <property type="entry name" value="DUF2298"/>
    <property type="match status" value="2"/>
</dbReference>
<evidence type="ECO:0008006" key="4">
    <source>
        <dbReference type="Google" id="ProtNLM"/>
    </source>
</evidence>
<dbReference type="InterPro" id="IPR018746">
    <property type="entry name" value="DUF2298"/>
</dbReference>
<feature type="transmembrane region" description="Helical" evidence="1">
    <location>
        <begin position="6"/>
        <end position="26"/>
    </location>
</feature>
<evidence type="ECO:0000313" key="3">
    <source>
        <dbReference type="Proteomes" id="UP000178681"/>
    </source>
</evidence>
<evidence type="ECO:0000256" key="1">
    <source>
        <dbReference type="SAM" id="Phobius"/>
    </source>
</evidence>
<feature type="transmembrane region" description="Helical" evidence="1">
    <location>
        <begin position="38"/>
        <end position="61"/>
    </location>
</feature>
<accession>A0A1F5Z4R3</accession>
<reference evidence="2 3" key="1">
    <citation type="journal article" date="2016" name="Nat. Commun.">
        <title>Thousands of microbial genomes shed light on interconnected biogeochemical processes in an aquifer system.</title>
        <authorList>
            <person name="Anantharaman K."/>
            <person name="Brown C.T."/>
            <person name="Hug L.A."/>
            <person name="Sharon I."/>
            <person name="Castelle C.J."/>
            <person name="Probst A.J."/>
            <person name="Thomas B.C."/>
            <person name="Singh A."/>
            <person name="Wilkins M.J."/>
            <person name="Karaoz U."/>
            <person name="Brodie E.L."/>
            <person name="Williams K.H."/>
            <person name="Hubbard S.S."/>
            <person name="Banfield J.F."/>
        </authorList>
    </citation>
    <scope>NUCLEOTIDE SEQUENCE [LARGE SCALE GENOMIC DNA]</scope>
</reference>
<feature type="transmembrane region" description="Helical" evidence="1">
    <location>
        <begin position="466"/>
        <end position="484"/>
    </location>
</feature>
<feature type="transmembrane region" description="Helical" evidence="1">
    <location>
        <begin position="67"/>
        <end position="85"/>
    </location>
</feature>
<organism evidence="2 3">
    <name type="scientific">Candidatus Gottesmanbacteria bacterium RIFCSPHIGHO2_01_FULL_42_12</name>
    <dbReference type="NCBI Taxonomy" id="1798377"/>
    <lineage>
        <taxon>Bacteria</taxon>
        <taxon>Candidatus Gottesmaniibacteriota</taxon>
    </lineage>
</organism>
<name>A0A1F5Z4R3_9BACT</name>
<keyword evidence="1" id="KW-0812">Transmembrane</keyword>
<sequence length="639" mass="73511">MNFELWVILFWWLILFSFNFPIFYFSKKLFKNLPDFGYPVYKILGLALVSYLVWLASSLHLFKFTQLNILVIFFGAAALNIFLALKNKLYKLSRLNVLEEAIFLFGLLAYVFIRSFKPEILGLEKFTDFSFVNAVIRAEYMPPTDAWFAGFSVNYYYFGHFVTALLAKLSGINPAVVYNLMLGTIFGLALSAGFSVGYNLIKSVRAGLLTAVLITLGGTWHTIYAFTKGYPVAENAAVPFWDLLGGPNFAGYWYPMAVRFIPYSIHEFPAYSFTVGDLHAHLLDIPFVMAFIVVIIATYMNKKFTLMLPLITAVTLMTNSLDAPIYLGLGFLLIRSFRIFIPAGILVFLMTKPFYDNFVPFVSGIKLNTIAHTPLWMFLIVWGFFLFVGGYFLVKFLKTKRVPTDYIVFWLLLVALGLIIFPELAYFKDIYPLHFRANTMFKLGYQAFILFSIVTAYTVHRFKNKLFILLFLPQLYLIFIYPYFSFNSYYGFSTNKPDTLNGLAYMQTQMPEDLAVINWFNANVTGQKVIVEAVGESYTSYARISTNTGLPAILGWPGHEWGWHMSPTEVGIRREEVRKIYEGTDLSETKMILNKYNVEYIILGDLEREAYIYLQEEKFEKNFPVVFKMGKSTIYKSSF</sequence>
<proteinExistence type="predicted"/>
<feature type="transmembrane region" description="Helical" evidence="1">
    <location>
        <begin position="375"/>
        <end position="394"/>
    </location>
</feature>
<feature type="transmembrane region" description="Helical" evidence="1">
    <location>
        <begin position="97"/>
        <end position="116"/>
    </location>
</feature>
<dbReference type="PANTHER" id="PTHR10790">
    <property type="entry name" value="TPR-DOMAIN CONTAINING PROTEIN"/>
    <property type="match status" value="1"/>
</dbReference>
<feature type="transmembrane region" description="Helical" evidence="1">
    <location>
        <begin position="306"/>
        <end position="327"/>
    </location>
</feature>
<dbReference type="STRING" id="1798377.A2872_04020"/>
<feature type="transmembrane region" description="Helical" evidence="1">
    <location>
        <begin position="439"/>
        <end position="459"/>
    </location>
</feature>
<feature type="transmembrane region" description="Helical" evidence="1">
    <location>
        <begin position="146"/>
        <end position="167"/>
    </location>
</feature>
<comment type="caution">
    <text evidence="2">The sequence shown here is derived from an EMBL/GenBank/DDBJ whole genome shotgun (WGS) entry which is preliminary data.</text>
</comment>
<dbReference type="AlphaFoldDB" id="A0A1F5Z4R3"/>
<protein>
    <recommendedName>
        <fullName evidence="4">YYY membrane protein</fullName>
    </recommendedName>
</protein>
<dbReference type="Proteomes" id="UP000178681">
    <property type="component" value="Unassembled WGS sequence"/>
</dbReference>
<evidence type="ECO:0000313" key="2">
    <source>
        <dbReference type="EMBL" id="OGG07167.1"/>
    </source>
</evidence>
<dbReference type="EMBL" id="MFJG01000013">
    <property type="protein sequence ID" value="OGG07167.1"/>
    <property type="molecule type" value="Genomic_DNA"/>
</dbReference>
<keyword evidence="1" id="KW-0472">Membrane</keyword>
<feature type="transmembrane region" description="Helical" evidence="1">
    <location>
        <begin position="179"/>
        <end position="201"/>
    </location>
</feature>
<dbReference type="PANTHER" id="PTHR10790:SF51">
    <property type="entry name" value="TETRATRICOPEPTIDE REPEAT PROTEIN"/>
    <property type="match status" value="1"/>
</dbReference>
<keyword evidence="1" id="KW-1133">Transmembrane helix</keyword>